<organism evidence="11 12">
    <name type="scientific">Boothiomyces macroporosus</name>
    <dbReference type="NCBI Taxonomy" id="261099"/>
    <lineage>
        <taxon>Eukaryota</taxon>
        <taxon>Fungi</taxon>
        <taxon>Fungi incertae sedis</taxon>
        <taxon>Chytridiomycota</taxon>
        <taxon>Chytridiomycota incertae sedis</taxon>
        <taxon>Chytridiomycetes</taxon>
        <taxon>Rhizophydiales</taxon>
        <taxon>Terramycetaceae</taxon>
        <taxon>Boothiomyces</taxon>
    </lineage>
</organism>
<evidence type="ECO:0000256" key="6">
    <source>
        <dbReference type="ARBA" id="ARBA00022968"/>
    </source>
</evidence>
<sequence length="442" mass="50728">MFYSDANPYKAAEQDAAEQDAAEQDNSQWRENRLSADQDNSLKYDISLQEPNFSQLSTALRTHRAVHNDIFASSFGIAGLFYFYDYDAEYIDARLFPWLKVHPNTIRLRKSFKGTGIVLSVNDRYTDLAVSTLLMIRNIHKCNLPVEVFYIGEDDLSVDNQNRLEEIPYTKTIDITTIFDNEILNMEGWSSKPFALLASSFRNAMIIDADTVFLQSPDILFQNKLYLEHGALFFQDRTAYELMLFQRFWIELLFPHGMSEYASNTRMMRGESGHQQESGVVVIDKLRRLPGLLATSMLNTDKIRNNTYQYVHGDKETFWLGFEMVGEDYIFNPTPVGTLGKKKDCERENWLFKVCSAQILHSTDAGPMWINGGIIDDKFNSSNIHVITPTHYVHEPGEWSFSSKVRNLACLLTNSTPKALPNTIRQVLIDSGKIWIENAQNQ</sequence>
<evidence type="ECO:0000256" key="3">
    <source>
        <dbReference type="ARBA" id="ARBA00022676"/>
    </source>
</evidence>
<evidence type="ECO:0000256" key="10">
    <source>
        <dbReference type="SAM" id="MobiDB-lite"/>
    </source>
</evidence>
<dbReference type="InterPro" id="IPR022751">
    <property type="entry name" value="Alpha_mannosyltransferase"/>
</dbReference>
<comment type="subcellular location">
    <subcellularLocation>
        <location evidence="1">Membrane</location>
        <topology evidence="1">Single-pass type II membrane protein</topology>
    </subcellularLocation>
</comment>
<evidence type="ECO:0000313" key="11">
    <source>
        <dbReference type="EMBL" id="KAJ3262004.1"/>
    </source>
</evidence>
<keyword evidence="3" id="KW-0328">Glycosyltransferase</keyword>
<dbReference type="PANTHER" id="PTHR31392:SF1">
    <property type="entry name" value="ALPHA-1,3-MANNOSYLTRANSFERASE MNN1-RELATED"/>
    <property type="match status" value="1"/>
</dbReference>
<evidence type="ECO:0000256" key="2">
    <source>
        <dbReference type="ARBA" id="ARBA00009105"/>
    </source>
</evidence>
<dbReference type="AlphaFoldDB" id="A0AAD5YB45"/>
<evidence type="ECO:0000313" key="12">
    <source>
        <dbReference type="Proteomes" id="UP001210925"/>
    </source>
</evidence>
<dbReference type="SUPFAM" id="SSF53448">
    <property type="entry name" value="Nucleotide-diphospho-sugar transferases"/>
    <property type="match status" value="1"/>
</dbReference>
<keyword evidence="6" id="KW-0735">Signal-anchor</keyword>
<proteinExistence type="inferred from homology"/>
<keyword evidence="9" id="KW-0325">Glycoprotein</keyword>
<dbReference type="Pfam" id="PF11051">
    <property type="entry name" value="Mannosyl_trans3"/>
    <property type="match status" value="1"/>
</dbReference>
<dbReference type="Proteomes" id="UP001210925">
    <property type="component" value="Unassembled WGS sequence"/>
</dbReference>
<evidence type="ECO:0000256" key="8">
    <source>
        <dbReference type="ARBA" id="ARBA00023136"/>
    </source>
</evidence>
<evidence type="ECO:0000256" key="4">
    <source>
        <dbReference type="ARBA" id="ARBA00022679"/>
    </source>
</evidence>
<evidence type="ECO:0000256" key="9">
    <source>
        <dbReference type="ARBA" id="ARBA00023180"/>
    </source>
</evidence>
<dbReference type="GO" id="GO:0005794">
    <property type="term" value="C:Golgi apparatus"/>
    <property type="evidence" value="ECO:0007669"/>
    <property type="project" value="TreeGrafter"/>
</dbReference>
<keyword evidence="8" id="KW-0472">Membrane</keyword>
<gene>
    <name evidence="11" type="ORF">HK103_003847</name>
</gene>
<keyword evidence="7" id="KW-1133">Transmembrane helix</keyword>
<dbReference type="EMBL" id="JADGKB010000003">
    <property type="protein sequence ID" value="KAJ3262004.1"/>
    <property type="molecule type" value="Genomic_DNA"/>
</dbReference>
<dbReference type="GO" id="GO:0006493">
    <property type="term" value="P:protein O-linked glycosylation"/>
    <property type="evidence" value="ECO:0007669"/>
    <property type="project" value="TreeGrafter"/>
</dbReference>
<evidence type="ECO:0000256" key="7">
    <source>
        <dbReference type="ARBA" id="ARBA00022989"/>
    </source>
</evidence>
<comment type="caution">
    <text evidence="11">The sequence shown here is derived from an EMBL/GenBank/DDBJ whole genome shotgun (WGS) entry which is preliminary data.</text>
</comment>
<keyword evidence="12" id="KW-1185">Reference proteome</keyword>
<accession>A0AAD5YB45</accession>
<keyword evidence="5" id="KW-0812">Transmembrane</keyword>
<keyword evidence="4" id="KW-0808">Transferase</keyword>
<evidence type="ECO:0000256" key="1">
    <source>
        <dbReference type="ARBA" id="ARBA00004606"/>
    </source>
</evidence>
<dbReference type="GO" id="GO:0000033">
    <property type="term" value="F:alpha-1,3-mannosyltransferase activity"/>
    <property type="evidence" value="ECO:0007669"/>
    <property type="project" value="TreeGrafter"/>
</dbReference>
<dbReference type="PANTHER" id="PTHR31392">
    <property type="entry name" value="ALPHA-1,3-MANNOSYLTRANSFERASE MNN1-RELATED"/>
    <property type="match status" value="1"/>
</dbReference>
<evidence type="ECO:0008006" key="13">
    <source>
        <dbReference type="Google" id="ProtNLM"/>
    </source>
</evidence>
<dbReference type="GO" id="GO:0016020">
    <property type="term" value="C:membrane"/>
    <property type="evidence" value="ECO:0007669"/>
    <property type="project" value="UniProtKB-SubCell"/>
</dbReference>
<reference evidence="11" key="1">
    <citation type="submission" date="2020-05" db="EMBL/GenBank/DDBJ databases">
        <title>Phylogenomic resolution of chytrid fungi.</title>
        <authorList>
            <person name="Stajich J.E."/>
            <person name="Amses K."/>
            <person name="Simmons R."/>
            <person name="Seto K."/>
            <person name="Myers J."/>
            <person name="Bonds A."/>
            <person name="Quandt C.A."/>
            <person name="Barry K."/>
            <person name="Liu P."/>
            <person name="Grigoriev I."/>
            <person name="Longcore J.E."/>
            <person name="James T.Y."/>
        </authorList>
    </citation>
    <scope>NUCLEOTIDE SEQUENCE</scope>
    <source>
        <strain evidence="11">PLAUS21</strain>
    </source>
</reference>
<comment type="similarity">
    <text evidence="2">Belongs to the MNN1/MNT family.</text>
</comment>
<protein>
    <recommendedName>
        <fullName evidence="13">Alpha-1,3-mannosyltransferase</fullName>
    </recommendedName>
</protein>
<dbReference type="InterPro" id="IPR029044">
    <property type="entry name" value="Nucleotide-diphossugar_trans"/>
</dbReference>
<feature type="region of interest" description="Disordered" evidence="10">
    <location>
        <begin position="1"/>
        <end position="29"/>
    </location>
</feature>
<dbReference type="Gene3D" id="3.90.550.10">
    <property type="entry name" value="Spore Coat Polysaccharide Biosynthesis Protein SpsA, Chain A"/>
    <property type="match status" value="1"/>
</dbReference>
<name>A0AAD5YB45_9FUNG</name>
<evidence type="ECO:0000256" key="5">
    <source>
        <dbReference type="ARBA" id="ARBA00022692"/>
    </source>
</evidence>